<evidence type="ECO:0000313" key="1">
    <source>
        <dbReference type="EMBL" id="CAD8850471.1"/>
    </source>
</evidence>
<accession>A0A7S1AE40</accession>
<protein>
    <recommendedName>
        <fullName evidence="2">PDZ domain-containing protein</fullName>
    </recommendedName>
</protein>
<dbReference type="InterPro" id="IPR036034">
    <property type="entry name" value="PDZ_sf"/>
</dbReference>
<organism evidence="1">
    <name type="scientific">Noctiluca scintillans</name>
    <name type="common">Sea sparkle</name>
    <name type="synonym">Red tide dinoflagellate</name>
    <dbReference type="NCBI Taxonomy" id="2966"/>
    <lineage>
        <taxon>Eukaryota</taxon>
        <taxon>Sar</taxon>
        <taxon>Alveolata</taxon>
        <taxon>Dinophyceae</taxon>
        <taxon>Noctilucales</taxon>
        <taxon>Noctilucaceae</taxon>
        <taxon>Noctiluca</taxon>
    </lineage>
</organism>
<dbReference type="AlphaFoldDB" id="A0A7S1AE40"/>
<name>A0A7S1AE40_NOCSC</name>
<dbReference type="EMBL" id="HBFQ01035195">
    <property type="protein sequence ID" value="CAD8850471.1"/>
    <property type="molecule type" value="Transcribed_RNA"/>
</dbReference>
<reference evidence="1" key="1">
    <citation type="submission" date="2021-01" db="EMBL/GenBank/DDBJ databases">
        <authorList>
            <person name="Corre E."/>
            <person name="Pelletier E."/>
            <person name="Niang G."/>
            <person name="Scheremetjew M."/>
            <person name="Finn R."/>
            <person name="Kale V."/>
            <person name="Holt S."/>
            <person name="Cochrane G."/>
            <person name="Meng A."/>
            <person name="Brown T."/>
            <person name="Cohen L."/>
        </authorList>
    </citation>
    <scope>NUCLEOTIDE SEQUENCE</scope>
</reference>
<proteinExistence type="predicted"/>
<sequence length="171" mass="18888">MSTALFATCCGDVLTEESKTSGFSLEEMAPLESKAFHDTCVEPLGDPDADSESVVESSGPNSVQVADWRRVIFECTTLGGEATRHFMAELEPSENKFVGLGLRMLPEMGVLRIEVLEEGGVAQMWNDAHPEHQLRPGVLIVQVNGNSEDVRWMVNECAQRKHLTLTCRRPL</sequence>
<evidence type="ECO:0008006" key="2">
    <source>
        <dbReference type="Google" id="ProtNLM"/>
    </source>
</evidence>
<dbReference type="SUPFAM" id="SSF50156">
    <property type="entry name" value="PDZ domain-like"/>
    <property type="match status" value="1"/>
</dbReference>
<gene>
    <name evidence="1" type="ORF">NSCI0253_LOCUS24821</name>
</gene>